<evidence type="ECO:0000313" key="2">
    <source>
        <dbReference type="Proteomes" id="UP000622648"/>
    </source>
</evidence>
<comment type="caution">
    <text evidence="1">The sequence shown here is derived from an EMBL/GenBank/DDBJ whole genome shotgun (WGS) entry which is preliminary data.</text>
</comment>
<reference evidence="2" key="1">
    <citation type="journal article" date="2019" name="Int. J. Syst. Evol. Microbiol.">
        <title>The Global Catalogue of Microorganisms (GCM) 10K type strain sequencing project: providing services to taxonomists for standard genome sequencing and annotation.</title>
        <authorList>
            <consortium name="The Broad Institute Genomics Platform"/>
            <consortium name="The Broad Institute Genome Sequencing Center for Infectious Disease"/>
            <person name="Wu L."/>
            <person name="Ma J."/>
        </authorList>
    </citation>
    <scope>NUCLEOTIDE SEQUENCE [LARGE SCALE GENOMIC DNA]</scope>
    <source>
        <strain evidence="2">CGMCC 1.15644</strain>
    </source>
</reference>
<sequence>MKPVIKNDHCQLIRPDINVAIGTPKTVAIVSPENIIPTAFDLSSESEFFSAIDNAIDQYTGWKNAGSILTTNN</sequence>
<name>A0ABQ1SPW1_9SPHI</name>
<organism evidence="1 2">
    <name type="scientific">Pedobacter psychrotolerans</name>
    <dbReference type="NCBI Taxonomy" id="1843235"/>
    <lineage>
        <taxon>Bacteria</taxon>
        <taxon>Pseudomonadati</taxon>
        <taxon>Bacteroidota</taxon>
        <taxon>Sphingobacteriia</taxon>
        <taxon>Sphingobacteriales</taxon>
        <taxon>Sphingobacteriaceae</taxon>
        <taxon>Pedobacter</taxon>
    </lineage>
</organism>
<gene>
    <name evidence="1" type="ORF">GCM10011413_11070</name>
</gene>
<evidence type="ECO:0000313" key="1">
    <source>
        <dbReference type="EMBL" id="GGE46776.1"/>
    </source>
</evidence>
<proteinExistence type="predicted"/>
<dbReference type="EMBL" id="BMJO01000002">
    <property type="protein sequence ID" value="GGE46776.1"/>
    <property type="molecule type" value="Genomic_DNA"/>
</dbReference>
<protein>
    <submittedName>
        <fullName evidence="1">Uncharacterized protein</fullName>
    </submittedName>
</protein>
<dbReference type="Proteomes" id="UP000622648">
    <property type="component" value="Unassembled WGS sequence"/>
</dbReference>
<accession>A0ABQ1SPW1</accession>
<keyword evidence="2" id="KW-1185">Reference proteome</keyword>